<reference evidence="1 2" key="1">
    <citation type="journal article" date="2016" name="Nat. Commun.">
        <title>Thousands of microbial genomes shed light on interconnected biogeochemical processes in an aquifer system.</title>
        <authorList>
            <person name="Anantharaman K."/>
            <person name="Brown C.T."/>
            <person name="Hug L.A."/>
            <person name="Sharon I."/>
            <person name="Castelle C.J."/>
            <person name="Probst A.J."/>
            <person name="Thomas B.C."/>
            <person name="Singh A."/>
            <person name="Wilkins M.J."/>
            <person name="Karaoz U."/>
            <person name="Brodie E.L."/>
            <person name="Williams K.H."/>
            <person name="Hubbard S.S."/>
            <person name="Banfield J.F."/>
        </authorList>
    </citation>
    <scope>NUCLEOTIDE SEQUENCE [LARGE SCALE GENOMIC DNA]</scope>
</reference>
<dbReference type="InterPro" id="IPR026444">
    <property type="entry name" value="Secre_tail"/>
</dbReference>
<gene>
    <name evidence="1" type="ORF">A2Y85_06220</name>
</gene>
<dbReference type="SUPFAM" id="SSF51126">
    <property type="entry name" value="Pectin lyase-like"/>
    <property type="match status" value="1"/>
</dbReference>
<comment type="caution">
    <text evidence="1">The sequence shown here is derived from an EMBL/GenBank/DDBJ whole genome shotgun (WGS) entry which is preliminary data.</text>
</comment>
<protein>
    <recommendedName>
        <fullName evidence="3">Right handed beta helix domain-containing protein</fullName>
    </recommendedName>
</protein>
<dbReference type="AlphaFoldDB" id="A0A1F4UCJ6"/>
<dbReference type="Gene3D" id="2.160.20.10">
    <property type="entry name" value="Single-stranded right-handed beta-helix, Pectin lyase-like"/>
    <property type="match status" value="1"/>
</dbReference>
<organism evidence="1 2">
    <name type="scientific">candidate division WOR-3 bacterium RBG_13_43_14</name>
    <dbReference type="NCBI Taxonomy" id="1802590"/>
    <lineage>
        <taxon>Bacteria</taxon>
        <taxon>Bacteria division WOR-3</taxon>
    </lineage>
</organism>
<dbReference type="InterPro" id="IPR012334">
    <property type="entry name" value="Pectin_lyas_fold"/>
</dbReference>
<accession>A0A1F4UCJ6</accession>
<name>A0A1F4UCJ6_UNCW3</name>
<proteinExistence type="predicted"/>
<evidence type="ECO:0000313" key="2">
    <source>
        <dbReference type="Proteomes" id="UP000177025"/>
    </source>
</evidence>
<sequence length="517" mass="55935">MLFITFFANATIIRVPAQYPTIQQGLNAAQYGDTVLVAANTYVENISWPMTDGLSLMSESGPVTTIIDGNNAGRVINFPNYAYNINTVIAGFTIQNGFAIKGGGIYSYGSPNIVGNIIQYNTAQGTSTWVYGGGIHCDGSGAPRIEYNIFNANVARGEYWNYGGAIYIDDGLAPFIIGNLIMNDSTIGGYWNYGAGIFCDQNTIPDIRHNIIHSNVAYGGDRGYGVGIHTYNDCTAYILSNLIYNNIAQSNIWNYGAGIHVENGTIIYNNTIVGNSCIGGNTSRGGGINVDDSTNIIANNIVVNNNALYGGGIGGSGSAHATLMPNDVWNNTGGNYYNFAPGLNDISLDPLFVAGPLGDYYLSQIAAGQAVNSPCFDYGFTAAESLQLNTSTTRTDTIYDEGVVDLGYHYPGSPWVYIFENRMDPKGIMLSRKLIVAPTISNSCFTIRVINNEDTKSKLCLYDCSGRKSQIIYDGKLSKEINDFQLPVQGNMSAGIYFIVLESENQERITEKIIITK</sequence>
<dbReference type="NCBIfam" id="TIGR04183">
    <property type="entry name" value="Por_Secre_tail"/>
    <property type="match status" value="1"/>
</dbReference>
<dbReference type="EMBL" id="MEUM01000055">
    <property type="protein sequence ID" value="OGC42666.1"/>
    <property type="molecule type" value="Genomic_DNA"/>
</dbReference>
<evidence type="ECO:0008006" key="3">
    <source>
        <dbReference type="Google" id="ProtNLM"/>
    </source>
</evidence>
<evidence type="ECO:0000313" key="1">
    <source>
        <dbReference type="EMBL" id="OGC42666.1"/>
    </source>
</evidence>
<dbReference type="InterPro" id="IPR011050">
    <property type="entry name" value="Pectin_lyase_fold/virulence"/>
</dbReference>
<dbReference type="Proteomes" id="UP000177025">
    <property type="component" value="Unassembled WGS sequence"/>
</dbReference>